<keyword evidence="7" id="KW-1185">Reference proteome</keyword>
<dbReference type="InterPro" id="IPR001343">
    <property type="entry name" value="Hemolysn_Ca-bd"/>
</dbReference>
<dbReference type="HOGENOM" id="CLU_235806_0_0_6"/>
<keyword evidence="1" id="KW-0106">Calcium</keyword>
<evidence type="ECO:0000256" key="2">
    <source>
        <dbReference type="SAM" id="MobiDB-lite"/>
    </source>
</evidence>
<dbReference type="NCBIfam" id="NF033510">
    <property type="entry name" value="Ca_tandemer"/>
    <property type="match status" value="5"/>
</dbReference>
<proteinExistence type="predicted"/>
<feature type="region of interest" description="Disordered" evidence="2">
    <location>
        <begin position="261"/>
        <end position="295"/>
    </location>
</feature>
<evidence type="ECO:0000259" key="5">
    <source>
        <dbReference type="Pfam" id="PF22783"/>
    </source>
</evidence>
<feature type="region of interest" description="Disordered" evidence="2">
    <location>
        <begin position="176"/>
        <end position="205"/>
    </location>
</feature>
<feature type="domain" description="Bacterial Ig-like" evidence="4">
    <location>
        <begin position="746"/>
        <end position="839"/>
    </location>
</feature>
<dbReference type="Gene3D" id="2.60.40.10">
    <property type="entry name" value="Immunoglobulins"/>
    <property type="match status" value="12"/>
</dbReference>
<feature type="compositionally biased region" description="Polar residues" evidence="2">
    <location>
        <begin position="264"/>
        <end position="295"/>
    </location>
</feature>
<gene>
    <name evidence="6" type="ORF">F902_01373</name>
</gene>
<dbReference type="OrthoDB" id="8481600at2"/>
<dbReference type="Pfam" id="PF00353">
    <property type="entry name" value="HemolysinCabind"/>
    <property type="match status" value="1"/>
</dbReference>
<dbReference type="Proteomes" id="UP000013084">
    <property type="component" value="Unassembled WGS sequence"/>
</dbReference>
<feature type="domain" description="Bacterial Ig" evidence="3">
    <location>
        <begin position="193"/>
        <end position="276"/>
    </location>
</feature>
<feature type="domain" description="Bacterial Ig-like" evidence="4">
    <location>
        <begin position="559"/>
        <end position="644"/>
    </location>
</feature>
<dbReference type="InterPro" id="IPR019960">
    <property type="entry name" value="T1SS_VCA0849"/>
</dbReference>
<dbReference type="SUPFAM" id="SSF82171">
    <property type="entry name" value="DPP6 N-terminal domain-like"/>
    <property type="match status" value="1"/>
</dbReference>
<name>N9SVL8_9GAMM</name>
<sequence>MKRVFLLDKNNHKAAATSEIGIAGQTKPILLNQALLAKSGVNVDQISSITRIGNDAIVHLVDGTKVILEGFFVQDTLQLPLQDGESLWAAIVDTKVEEQPISDYLVLDGVPPDVLASDSSVVRPLSEIPNAIATDRSVETSHAIATTASSTVGSIPSWAWITGSVAGVGAIAAASGGGGNGSKKNDPAPDTTAPVSPQGSFTAQQDGKTIIGQAEIGSMVIVKDVTGKVLAETIVGADGKFSLTLVHALTNGEQLDMTAKDQAGNESTATRITAPDTTAPVSPQGSFTEQQDGKTITGQAEIGSMVIVKDVTGKALAETIVGADGKFSLTLVHALTNGEQLYVTAKDQVGNESTATLITAPDTTAPVAGHLAFTHFVDSGYSDTDYITQNNTFDLRLTGQEQGTVVNYQVSKNGGEWNETVATQKDLSDGVYQFKAIVTDPAGNSSEVLSPLVTVDKTPPQTGVLSFTDFTDTGVSATDYITNDQTFNLSLKGQEQGTVVSYQVSKNGGEWTETVVAQKDLSDGVYQFKAIVTDPAGNSSEVLSPLVTVDKTPPQTGVLSFTDFTDTGVSATDYITNDQTFNLSLKGQEQGTVVSYQVSKNGGEWTETVVAQKDLSDGVYQFKAIVTDPAGNSSEVLSPLVTVDKTPPQTGVLSFIDFTDTGVSATDYITNDQTFNLNLNGQEQGTVVTYQMSKNGGEWTETVVAQKDLSDGVYQFKAIVTDQAGNSSEVLSPIVTIDTIAPAAGTLKIVNLNDTGSSPFDRITQDNSFDLQALNPIVINKEATLNNRYEVSKDGGKTWAETTVKQVNLADGTYLFKVVGTDIAGNIVETAIEKVVVDTVAPEVATKLKLVEGGSGSILTGTAEPDATIQVYDQNNSLVYPWDTTVNSDGTFAIDFSQYYLKEQTLTVTVTDRAGNVSEKVAIVAPLDNIKPEPIQSIEFNEDGRRFTAIAEANSIVRIYDVNHNEIGRGYADSEGKVSGQLNYVYLKGQQLSFIVFDRADNQSEAVTAYALNDNTPPEAATNLLLAESHNGSILTGMAEANATILIYDENSQLVYSWNNTVNADGTFAVYLNQYYLKGQILTVTVIDRAGNVSEKTSIVAPIDDINPNPIQSVKFDQDGRRFTAIAEANSTIKIYDANHNEVGRGSAGSDGKVSGWFDNVYLKGQQLSFIVFDRAGNQSEALSLEAIKDSTPPDAAKNLKLTEGSDSSILTGIAEPNSIIQVYDENNNLVSRWSSTAYTDGTFTVYLNQFYLNAQTLTVTVTDRAGNVSEKVTIVAPLDEVAPLAAENITINEAGWISGLAESNARVDIIDQYGNLITTTVAYNGSFSHWINYSQYQTQTLSFVVRDPAGNRSDVVQKVLPVLLNTPQAVTDLLLDIEGHNLSGQAVAGQQIIVSNAVGERVDSNWWNLVVNEDGTFNVQLNSYYLQGQTLYVRALDPTNNLYGPITEVIAPLDNIEPLLSEVVITENGDGISGQSEPKATIKVIDADGDVRAEFNTDETGHFNLSIYPPVLRGEQLFITATDLAKNVSTPVHIIFNADSNAPSPAENIVMSDNGFFISGDAVPDSYLKVVNAQGFLVGDIVVDKWGHFNIELNRSQATGEVLRVVVEQNGYQSNYTEVITPVDTVAPAAATQFAVNQSGYLIGHAEPKALVEITYNFDGQPSYTNTVIVKKEGIFEVYMNNKATSLAVTVIDSAGNQSATVIIKPTEIPQIKVDQFRGDQTDNIYQVDHGSDFIQEYRIEHYENYKEVWVDDSHYVSQWFDGYYEKQWIEGHYEPVLIEGHYEEIWFDNGEWRYRDYYSDQDGKRYYTDDGSYDAYVNQYFDSELGLWQDGYALNGPEIEQEWVSNLYSEQIWVGDSYEDQWLEGHYENVWIERHEEYSWVESGYWENQLIESGYRDIDFGGHDKVLSSVSYSLMGNYDWVNDPESIERHLESGRYIEDLELVGSANINATGNGLNNVLTGNAGNNILDGRGGHDTYIGGAGSDTVIYNILNYSDGLVDRWQDFHVGNVWTDLQADKIDLSQLLTDYAGDGSVASLEKFIHVKQEGENTIVSIDRDGEASAESGVQLVLLNNVNTTLSELLGNHQIIF</sequence>
<evidence type="ECO:0000256" key="1">
    <source>
        <dbReference type="ARBA" id="ARBA00022837"/>
    </source>
</evidence>
<dbReference type="EMBL" id="APRN01000035">
    <property type="protein sequence ID" value="ENX58746.1"/>
    <property type="molecule type" value="Genomic_DNA"/>
</dbReference>
<dbReference type="InterPro" id="IPR048051">
    <property type="entry name" value="BapA-like_prefix-like"/>
</dbReference>
<evidence type="ECO:0000313" key="6">
    <source>
        <dbReference type="EMBL" id="ENX58746.1"/>
    </source>
</evidence>
<dbReference type="PATRIC" id="fig|1217700.3.peg.1319"/>
<feature type="domain" description="Bacterial Ig" evidence="3">
    <location>
        <begin position="841"/>
        <end position="926"/>
    </location>
</feature>
<feature type="domain" description="Bacterial Ig" evidence="3">
    <location>
        <begin position="1368"/>
        <end position="1443"/>
    </location>
</feature>
<dbReference type="NCBIfam" id="TIGR03661">
    <property type="entry name" value="T1SS_VCA0849"/>
    <property type="match status" value="1"/>
</dbReference>
<dbReference type="Pfam" id="PF22783">
    <property type="entry name" value="BapA_N"/>
    <property type="match status" value="1"/>
</dbReference>
<feature type="domain" description="Bacterial Ig" evidence="3">
    <location>
        <begin position="279"/>
        <end position="362"/>
    </location>
</feature>
<feature type="domain" description="Bacterial Ig-like" evidence="4">
    <location>
        <begin position="656"/>
        <end position="739"/>
    </location>
</feature>
<feature type="domain" description="Bacterial Ig-like" evidence="4">
    <location>
        <begin position="377"/>
        <end position="456"/>
    </location>
</feature>
<dbReference type="RefSeq" id="WP_005202095.1">
    <property type="nucleotide sequence ID" value="NZ_KB850072.1"/>
</dbReference>
<dbReference type="InterPro" id="IPR013783">
    <property type="entry name" value="Ig-like_fold"/>
</dbReference>
<feature type="domain" description="Bacterial Ig" evidence="3">
    <location>
        <begin position="1283"/>
        <end position="1357"/>
    </location>
</feature>
<feature type="domain" description="Bacterial Ig" evidence="3">
    <location>
        <begin position="1462"/>
        <end position="1535"/>
    </location>
</feature>
<evidence type="ECO:0000259" key="3">
    <source>
        <dbReference type="Pfam" id="PF17936"/>
    </source>
</evidence>
<dbReference type="SUPFAM" id="SSF51120">
    <property type="entry name" value="beta-Roll"/>
    <property type="match status" value="1"/>
</dbReference>
<feature type="domain" description="Bacterial Ig" evidence="3">
    <location>
        <begin position="1628"/>
        <end position="1704"/>
    </location>
</feature>
<feature type="domain" description="Bacterial Ig" evidence="3">
    <location>
        <begin position="1108"/>
        <end position="1187"/>
    </location>
</feature>
<dbReference type="InterPro" id="IPR044016">
    <property type="entry name" value="Big_13"/>
</dbReference>
<comment type="caution">
    <text evidence="6">The sequence shown here is derived from an EMBL/GenBank/DDBJ whole genome shotgun (WGS) entry which is preliminary data.</text>
</comment>
<dbReference type="InterPro" id="IPR011049">
    <property type="entry name" value="Serralysin-like_metalloprot_C"/>
</dbReference>
<dbReference type="NCBIfam" id="NF033677">
    <property type="entry name" value="biofilm_BapA_N"/>
    <property type="match status" value="1"/>
</dbReference>
<evidence type="ECO:0000259" key="4">
    <source>
        <dbReference type="Pfam" id="PF19077"/>
    </source>
</evidence>
<protein>
    <recommendedName>
        <fullName evidence="8">Type I secretion C-terminal target domain-containing protein</fullName>
    </recommendedName>
</protein>
<reference evidence="6 7" key="1">
    <citation type="submission" date="2013-02" db="EMBL/GenBank/DDBJ databases">
        <title>The Genome Sequence of Acinetobacter sp. CIP 70.18.</title>
        <authorList>
            <consortium name="The Broad Institute Genome Sequencing Platform"/>
            <consortium name="The Broad Institute Genome Sequencing Center for Infectious Disease"/>
            <person name="Cerqueira G."/>
            <person name="Feldgarden M."/>
            <person name="Courvalin P."/>
            <person name="Perichon B."/>
            <person name="Grillot-Courvalin C."/>
            <person name="Clermont D."/>
            <person name="Rocha E."/>
            <person name="Yoon E.-J."/>
            <person name="Nemec A."/>
            <person name="Walker B."/>
            <person name="Young S.K."/>
            <person name="Zeng Q."/>
            <person name="Gargeya S."/>
            <person name="Fitzgerald M."/>
            <person name="Haas B."/>
            <person name="Abouelleil A."/>
            <person name="Alvarado L."/>
            <person name="Arachchi H.M."/>
            <person name="Berlin A.M."/>
            <person name="Chapman S.B."/>
            <person name="Dewar J."/>
            <person name="Goldberg J."/>
            <person name="Griggs A."/>
            <person name="Gujja S."/>
            <person name="Hansen M."/>
            <person name="Howarth C."/>
            <person name="Imamovic A."/>
            <person name="Larimer J."/>
            <person name="McCowan C."/>
            <person name="Murphy C."/>
            <person name="Neiman D."/>
            <person name="Pearson M."/>
            <person name="Priest M."/>
            <person name="Roberts A."/>
            <person name="Saif S."/>
            <person name="Shea T."/>
            <person name="Sisk P."/>
            <person name="Sykes S."/>
            <person name="Wortman J."/>
            <person name="Nusbaum C."/>
            <person name="Birren B."/>
        </authorList>
    </citation>
    <scope>NUCLEOTIDE SEQUENCE [LARGE SCALE GENOMIC DNA]</scope>
    <source>
        <strain evidence="6 7">CIP 70.18</strain>
    </source>
</reference>
<dbReference type="Gene3D" id="2.150.10.10">
    <property type="entry name" value="Serralysin-like metalloprotease, C-terminal"/>
    <property type="match status" value="1"/>
</dbReference>
<feature type="domain" description="Bacterial Ig" evidence="3">
    <location>
        <begin position="1194"/>
        <end position="1278"/>
    </location>
</feature>
<dbReference type="InterPro" id="IPR041498">
    <property type="entry name" value="Big_6"/>
</dbReference>
<feature type="domain" description="Bacterial Ig" evidence="3">
    <location>
        <begin position="1543"/>
        <end position="1621"/>
    </location>
</feature>
<evidence type="ECO:0008006" key="8">
    <source>
        <dbReference type="Google" id="ProtNLM"/>
    </source>
</evidence>
<dbReference type="Pfam" id="PF17936">
    <property type="entry name" value="Big_6"/>
    <property type="match status" value="12"/>
</dbReference>
<feature type="domain" description="Bacterial Ig" evidence="3">
    <location>
        <begin position="932"/>
        <end position="1011"/>
    </location>
</feature>
<feature type="compositionally biased region" description="Polar residues" evidence="2">
    <location>
        <begin position="193"/>
        <end position="205"/>
    </location>
</feature>
<dbReference type="GO" id="GO:0005509">
    <property type="term" value="F:calcium ion binding"/>
    <property type="evidence" value="ECO:0007669"/>
    <property type="project" value="InterPro"/>
</dbReference>
<feature type="domain" description="Bacterial Ig" evidence="3">
    <location>
        <begin position="1018"/>
        <end position="1102"/>
    </location>
</feature>
<dbReference type="Pfam" id="PF19077">
    <property type="entry name" value="Big_13"/>
    <property type="match status" value="5"/>
</dbReference>
<feature type="domain" description="Bacterial Ig-like" evidence="4">
    <location>
        <begin position="465"/>
        <end position="550"/>
    </location>
</feature>
<feature type="domain" description="Biofilm-associated protein BapA-like prefix-like" evidence="5">
    <location>
        <begin position="26"/>
        <end position="94"/>
    </location>
</feature>
<organism evidence="6 7">
    <name type="scientific">Acinetobacter higginsii</name>
    <dbReference type="NCBI Taxonomy" id="70347"/>
    <lineage>
        <taxon>Bacteria</taxon>
        <taxon>Pseudomonadati</taxon>
        <taxon>Pseudomonadota</taxon>
        <taxon>Gammaproteobacteria</taxon>
        <taxon>Moraxellales</taxon>
        <taxon>Moraxellaceae</taxon>
        <taxon>Acinetobacter</taxon>
    </lineage>
</organism>
<accession>N9SVL8</accession>
<evidence type="ECO:0000313" key="7">
    <source>
        <dbReference type="Proteomes" id="UP000013084"/>
    </source>
</evidence>